<evidence type="ECO:0000313" key="4">
    <source>
        <dbReference type="Proteomes" id="UP000291117"/>
    </source>
</evidence>
<sequence length="76" mass="9007">MFNFETFRQKSPQQRFLFILGLVMFLFYLVLGGMLIFGTTLLNQIQPMYRILLGCLLIAYAVIRFIRLINQKPEED</sequence>
<keyword evidence="1" id="KW-0472">Membrane</keyword>
<organism evidence="2 4">
    <name type="scientific">Pedobacter hiemivivus</name>
    <dbReference type="NCBI Taxonomy" id="2530454"/>
    <lineage>
        <taxon>Bacteria</taxon>
        <taxon>Pseudomonadati</taxon>
        <taxon>Bacteroidota</taxon>
        <taxon>Sphingobacteriia</taxon>
        <taxon>Sphingobacteriales</taxon>
        <taxon>Sphingobacteriaceae</taxon>
        <taxon>Pedobacter</taxon>
    </lineage>
</organism>
<gene>
    <name evidence="2" type="ORF">EZ444_13045</name>
    <name evidence="3" type="ORF">FBD94_21815</name>
</gene>
<evidence type="ECO:0000313" key="2">
    <source>
        <dbReference type="EMBL" id="TCC96355.1"/>
    </source>
</evidence>
<dbReference type="Proteomes" id="UP000291117">
    <property type="component" value="Unassembled WGS sequence"/>
</dbReference>
<accession>A0A4U1G206</accession>
<reference evidence="2 4" key="1">
    <citation type="submission" date="2019-02" db="EMBL/GenBank/DDBJ databases">
        <title>Pedobacter sp. RP-3-8 sp. nov., isolated from Arctic soil.</title>
        <authorList>
            <person name="Dahal R.H."/>
        </authorList>
    </citation>
    <scope>NUCLEOTIDE SEQUENCE [LARGE SCALE GENOMIC DNA]</scope>
    <source>
        <strain evidence="2 4">RP-3-8</strain>
    </source>
</reference>
<dbReference type="EMBL" id="SJSM01000006">
    <property type="protein sequence ID" value="TCC96355.1"/>
    <property type="molecule type" value="Genomic_DNA"/>
</dbReference>
<evidence type="ECO:0000313" key="3">
    <source>
        <dbReference type="EMBL" id="TKC56839.1"/>
    </source>
</evidence>
<keyword evidence="1" id="KW-1133">Transmembrane helix</keyword>
<feature type="transmembrane region" description="Helical" evidence="1">
    <location>
        <begin position="16"/>
        <end position="42"/>
    </location>
</feature>
<name>A0A4R0N8M1_9SPHI</name>
<protein>
    <recommendedName>
        <fullName evidence="6">DUF3098 domain-containing protein</fullName>
    </recommendedName>
</protein>
<proteinExistence type="predicted"/>
<accession>A0A4R0N8M1</accession>
<dbReference type="AlphaFoldDB" id="A0A4R0N8M1"/>
<dbReference type="RefSeq" id="WP_131609482.1">
    <property type="nucleotide sequence ID" value="NZ_SJSM01000006.1"/>
</dbReference>
<dbReference type="OrthoDB" id="1376970at2"/>
<evidence type="ECO:0000256" key="1">
    <source>
        <dbReference type="SAM" id="Phobius"/>
    </source>
</evidence>
<reference evidence="3 5" key="2">
    <citation type="submission" date="2019-04" db="EMBL/GenBank/DDBJ databases">
        <title>Pedobacter sp. RP-1-16 sp. nov., isolated from Arctic soil.</title>
        <authorList>
            <person name="Dahal R.H."/>
            <person name="Kim D.-U."/>
        </authorList>
    </citation>
    <scope>NUCLEOTIDE SEQUENCE [LARGE SCALE GENOMIC DNA]</scope>
    <source>
        <strain evidence="3 5">RP-1-16</strain>
    </source>
</reference>
<dbReference type="EMBL" id="SWDX01000011">
    <property type="protein sequence ID" value="TKC56839.1"/>
    <property type="molecule type" value="Genomic_DNA"/>
</dbReference>
<feature type="transmembrane region" description="Helical" evidence="1">
    <location>
        <begin position="48"/>
        <end position="66"/>
    </location>
</feature>
<dbReference type="Proteomes" id="UP000309594">
    <property type="component" value="Unassembled WGS sequence"/>
</dbReference>
<evidence type="ECO:0008006" key="6">
    <source>
        <dbReference type="Google" id="ProtNLM"/>
    </source>
</evidence>
<comment type="caution">
    <text evidence="2">The sequence shown here is derived from an EMBL/GenBank/DDBJ whole genome shotgun (WGS) entry which is preliminary data.</text>
</comment>
<keyword evidence="4" id="KW-1185">Reference proteome</keyword>
<keyword evidence="1" id="KW-0812">Transmembrane</keyword>
<evidence type="ECO:0000313" key="5">
    <source>
        <dbReference type="Proteomes" id="UP000309594"/>
    </source>
</evidence>